<dbReference type="PROSITE" id="PS00474">
    <property type="entry name" value="RIBOSOMAL_L3"/>
    <property type="match status" value="1"/>
</dbReference>
<dbReference type="FunFam" id="3.30.160.810:FF:000001">
    <property type="entry name" value="50S ribosomal protein L3"/>
    <property type="match status" value="1"/>
</dbReference>
<dbReference type="Gene3D" id="3.30.160.810">
    <property type="match status" value="1"/>
</dbReference>
<dbReference type="GO" id="GO:0022625">
    <property type="term" value="C:cytosolic large ribosomal subunit"/>
    <property type="evidence" value="ECO:0007669"/>
    <property type="project" value="TreeGrafter"/>
</dbReference>
<dbReference type="PANTHER" id="PTHR11229:SF16">
    <property type="entry name" value="LARGE RIBOSOMAL SUBUNIT PROTEIN UL3C"/>
    <property type="match status" value="1"/>
</dbReference>
<evidence type="ECO:0000313" key="10">
    <source>
        <dbReference type="EMBL" id="AKQ05341.1"/>
    </source>
</evidence>
<sequence length="208" mass="21838">MVEGILGKKIGMTRIFIGGVNVPITVIDAGGCVVTQKKTVGNDGYGAIQVGIGEKDEKRVNKAMKGHFAKAGKSCFYTVQELKGDNLDAYKAGQTLNAADIFKVGDIVDVRGCSKGKGFMGVMKRHNFSGGAESHGSMFNRAPGSIGSSSYPSRVFKGMRMAGHMGAKDVTVENLKVVGIKDNIIMVHGGVPGSVNTVVAVRKASKSK</sequence>
<dbReference type="FunFam" id="2.40.30.10:FF:000004">
    <property type="entry name" value="50S ribosomal protein L3"/>
    <property type="match status" value="1"/>
</dbReference>
<reference evidence="10" key="1">
    <citation type="journal article" date="2015" name="ISME J.">
        <title>Aquifer environment selects for microbial species cohorts in sediment and groundwater.</title>
        <authorList>
            <person name="Hug L.A."/>
            <person name="Thomas B.C."/>
            <person name="Brown C.T."/>
            <person name="Frischkorn K.R."/>
            <person name="Williams K.H."/>
            <person name="Tringe S.G."/>
            <person name="Banfield J.F."/>
        </authorList>
    </citation>
    <scope>NUCLEOTIDE SEQUENCE</scope>
</reference>
<dbReference type="InterPro" id="IPR019927">
    <property type="entry name" value="Ribosomal_uL3_bac/org-type"/>
</dbReference>
<dbReference type="InterPro" id="IPR000597">
    <property type="entry name" value="Ribosomal_uL3"/>
</dbReference>
<name>A0A0H4TBG3_9DELT</name>
<comment type="function">
    <text evidence="7 9">One of the primary rRNA binding proteins, it binds directly near the 3'-end of the 23S rRNA, where it nucleates assembly of the 50S subunit.</text>
</comment>
<organism evidence="10">
    <name type="scientific">uncultured delta proteobacterium Rifle_16ft_4_minimus_27247</name>
    <dbReference type="NCBI Taxonomy" id="1665177"/>
    <lineage>
        <taxon>Bacteria</taxon>
        <taxon>Deltaproteobacteria</taxon>
        <taxon>environmental samples</taxon>
    </lineage>
</organism>
<dbReference type="GO" id="GO:0006412">
    <property type="term" value="P:translation"/>
    <property type="evidence" value="ECO:0007669"/>
    <property type="project" value="UniProtKB-UniRule"/>
</dbReference>
<comment type="subunit">
    <text evidence="7 9">Part of the 50S ribosomal subunit. Forms a cluster with proteins L14 and L19.</text>
</comment>
<gene>
    <name evidence="7 10" type="primary">rplC</name>
</gene>
<evidence type="ECO:0000256" key="4">
    <source>
        <dbReference type="ARBA" id="ARBA00022980"/>
    </source>
</evidence>
<evidence type="ECO:0000256" key="6">
    <source>
        <dbReference type="ARBA" id="ARBA00035243"/>
    </source>
</evidence>
<evidence type="ECO:0000256" key="2">
    <source>
        <dbReference type="ARBA" id="ARBA00022730"/>
    </source>
</evidence>
<evidence type="ECO:0000256" key="9">
    <source>
        <dbReference type="RuleBase" id="RU003906"/>
    </source>
</evidence>
<evidence type="ECO:0000256" key="1">
    <source>
        <dbReference type="ARBA" id="ARBA00006540"/>
    </source>
</evidence>
<dbReference type="InterPro" id="IPR009000">
    <property type="entry name" value="Transl_B-barrel_sf"/>
</dbReference>
<keyword evidence="5 7" id="KW-0687">Ribonucleoprotein</keyword>
<accession>A0A0H4TBG3</accession>
<dbReference type="Gene3D" id="2.40.30.10">
    <property type="entry name" value="Translation factors"/>
    <property type="match status" value="1"/>
</dbReference>
<keyword evidence="3 7" id="KW-0694">RNA-binding</keyword>
<dbReference type="HAMAP" id="MF_01325_B">
    <property type="entry name" value="Ribosomal_uL3_B"/>
    <property type="match status" value="1"/>
</dbReference>
<evidence type="ECO:0000256" key="3">
    <source>
        <dbReference type="ARBA" id="ARBA00022884"/>
    </source>
</evidence>
<protein>
    <recommendedName>
        <fullName evidence="6 7">Large ribosomal subunit protein uL3</fullName>
    </recommendedName>
</protein>
<dbReference type="PANTHER" id="PTHR11229">
    <property type="entry name" value="50S RIBOSOMAL PROTEIN L3"/>
    <property type="match status" value="1"/>
</dbReference>
<dbReference type="InterPro" id="IPR019926">
    <property type="entry name" value="Ribosomal_uL3_CS"/>
</dbReference>
<dbReference type="EMBL" id="KT007072">
    <property type="protein sequence ID" value="AKQ05341.1"/>
    <property type="molecule type" value="Genomic_DNA"/>
</dbReference>
<dbReference type="GO" id="GO:0019843">
    <property type="term" value="F:rRNA binding"/>
    <property type="evidence" value="ECO:0007669"/>
    <property type="project" value="UniProtKB-UniRule"/>
</dbReference>
<evidence type="ECO:0000256" key="7">
    <source>
        <dbReference type="HAMAP-Rule" id="MF_01325"/>
    </source>
</evidence>
<dbReference type="GO" id="GO:0003735">
    <property type="term" value="F:structural constituent of ribosome"/>
    <property type="evidence" value="ECO:0007669"/>
    <property type="project" value="UniProtKB-UniRule"/>
</dbReference>
<evidence type="ECO:0000256" key="5">
    <source>
        <dbReference type="ARBA" id="ARBA00023274"/>
    </source>
</evidence>
<proteinExistence type="inferred from homology"/>
<dbReference type="NCBIfam" id="TIGR03625">
    <property type="entry name" value="L3_bact"/>
    <property type="match status" value="1"/>
</dbReference>
<keyword evidence="4 7" id="KW-0689">Ribosomal protein</keyword>
<evidence type="ECO:0000256" key="8">
    <source>
        <dbReference type="RuleBase" id="RU003905"/>
    </source>
</evidence>
<keyword evidence="2 7" id="KW-0699">rRNA-binding</keyword>
<comment type="similarity">
    <text evidence="1 7 8">Belongs to the universal ribosomal protein uL3 family.</text>
</comment>
<dbReference type="SUPFAM" id="SSF50447">
    <property type="entry name" value="Translation proteins"/>
    <property type="match status" value="1"/>
</dbReference>
<dbReference type="AlphaFoldDB" id="A0A0H4TBG3"/>
<dbReference type="Pfam" id="PF00297">
    <property type="entry name" value="Ribosomal_L3"/>
    <property type="match status" value="1"/>
</dbReference>